<dbReference type="Pfam" id="PF00595">
    <property type="entry name" value="PDZ"/>
    <property type="match status" value="1"/>
</dbReference>
<keyword evidence="5" id="KW-0221">Differentiation</keyword>
<feature type="region of interest" description="Disordered" evidence="10">
    <location>
        <begin position="1"/>
        <end position="31"/>
    </location>
</feature>
<dbReference type="FunFam" id="3.30.40.10:FF:000546">
    <property type="entry name" value="Regulating synaptic membrane exocytosis 1"/>
    <property type="match status" value="1"/>
</dbReference>
<dbReference type="GO" id="GO:0050806">
    <property type="term" value="P:positive regulation of synaptic transmission"/>
    <property type="evidence" value="ECO:0007669"/>
    <property type="project" value="TreeGrafter"/>
</dbReference>
<dbReference type="InterPro" id="IPR013083">
    <property type="entry name" value="Znf_RING/FYVE/PHD"/>
</dbReference>
<dbReference type="SMART" id="SM00228">
    <property type="entry name" value="PDZ"/>
    <property type="match status" value="1"/>
</dbReference>
<evidence type="ECO:0000259" key="11">
    <source>
        <dbReference type="PROSITE" id="PS50004"/>
    </source>
</evidence>
<feature type="compositionally biased region" description="Polar residues" evidence="10">
    <location>
        <begin position="1278"/>
        <end position="1302"/>
    </location>
</feature>
<dbReference type="GO" id="GO:0048167">
    <property type="term" value="P:regulation of synaptic plasticity"/>
    <property type="evidence" value="ECO:0007669"/>
    <property type="project" value="TreeGrafter"/>
</dbReference>
<evidence type="ECO:0000256" key="10">
    <source>
        <dbReference type="SAM" id="MobiDB-lite"/>
    </source>
</evidence>
<feature type="compositionally biased region" description="Basic residues" evidence="10">
    <location>
        <begin position="539"/>
        <end position="548"/>
    </location>
</feature>
<dbReference type="GO" id="GO:0048791">
    <property type="term" value="P:calcium ion-regulated exocytosis of neurotransmitter"/>
    <property type="evidence" value="ECO:0007669"/>
    <property type="project" value="TreeGrafter"/>
</dbReference>
<feature type="compositionally biased region" description="Polar residues" evidence="10">
    <location>
        <begin position="463"/>
        <end position="474"/>
    </location>
</feature>
<dbReference type="SMART" id="SM00239">
    <property type="entry name" value="C2"/>
    <property type="match status" value="2"/>
</dbReference>
<feature type="domain" description="FYVE-type" evidence="13">
    <location>
        <begin position="124"/>
        <end position="184"/>
    </location>
</feature>
<evidence type="ECO:0000256" key="2">
    <source>
        <dbReference type="ARBA" id="ARBA00022723"/>
    </source>
</evidence>
<evidence type="ECO:0000313" key="16">
    <source>
        <dbReference type="RefSeq" id="XP_039243552.1"/>
    </source>
</evidence>
<feature type="compositionally biased region" description="Pro residues" evidence="10">
    <location>
        <begin position="13"/>
        <end position="23"/>
    </location>
</feature>
<dbReference type="SUPFAM" id="SSF49562">
    <property type="entry name" value="C2 domain (Calcium/lipid-binding domain, CaLB)"/>
    <property type="match status" value="2"/>
</dbReference>
<feature type="domain" description="C2" evidence="11">
    <location>
        <begin position="1441"/>
        <end position="1559"/>
    </location>
</feature>
<feature type="compositionally biased region" description="Basic and acidic residues" evidence="10">
    <location>
        <begin position="1159"/>
        <end position="1180"/>
    </location>
</feature>
<dbReference type="GO" id="GO:0006886">
    <property type="term" value="P:intracellular protein transport"/>
    <property type="evidence" value="ECO:0007669"/>
    <property type="project" value="InterPro"/>
</dbReference>
<feature type="compositionally biased region" description="Basic and acidic residues" evidence="10">
    <location>
        <begin position="1080"/>
        <end position="1102"/>
    </location>
</feature>
<feature type="compositionally biased region" description="Low complexity" evidence="10">
    <location>
        <begin position="1124"/>
        <end position="1145"/>
    </location>
</feature>
<dbReference type="FunFam" id="2.30.42.10:FF:000003">
    <property type="entry name" value="Regulating synaptic membrane exocytosis protein 1, putative"/>
    <property type="match status" value="1"/>
</dbReference>
<evidence type="ECO:0000259" key="13">
    <source>
        <dbReference type="PROSITE" id="PS50178"/>
    </source>
</evidence>
<feature type="compositionally biased region" description="Low complexity" evidence="10">
    <location>
        <begin position="1"/>
        <end position="12"/>
    </location>
</feature>
<keyword evidence="4 9" id="KW-0863">Zinc-finger</keyword>
<dbReference type="Gene3D" id="2.60.40.150">
    <property type="entry name" value="C2 domain"/>
    <property type="match status" value="2"/>
</dbReference>
<dbReference type="CDD" id="cd04031">
    <property type="entry name" value="C2A_RIM1alpha"/>
    <property type="match status" value="1"/>
</dbReference>
<dbReference type="FunFam" id="2.60.40.150:FF:000001">
    <property type="entry name" value="Regulating synaptic membrane exocytosis 3, isoform CRA_a"/>
    <property type="match status" value="1"/>
</dbReference>
<feature type="domain" description="C2" evidence="11">
    <location>
        <begin position="785"/>
        <end position="908"/>
    </location>
</feature>
<dbReference type="Proteomes" id="UP000504627">
    <property type="component" value="Unplaced"/>
</dbReference>
<feature type="compositionally biased region" description="Basic and acidic residues" evidence="10">
    <location>
        <begin position="356"/>
        <end position="377"/>
    </location>
</feature>
<dbReference type="FunFam" id="2.60.40.150:FF:000003">
    <property type="entry name" value="Regulating synaptic membrane exocytosis protein 2"/>
    <property type="match status" value="1"/>
</dbReference>
<feature type="compositionally biased region" description="Polar residues" evidence="10">
    <location>
        <begin position="521"/>
        <end position="532"/>
    </location>
</feature>
<dbReference type="CDD" id="cd06714">
    <property type="entry name" value="PDZ_RIM-like"/>
    <property type="match status" value="1"/>
</dbReference>
<feature type="region of interest" description="Disordered" evidence="10">
    <location>
        <begin position="215"/>
        <end position="574"/>
    </location>
</feature>
<dbReference type="Gene3D" id="3.30.40.10">
    <property type="entry name" value="Zinc/RING finger domain, C3HC4 (zinc finger)"/>
    <property type="match status" value="1"/>
</dbReference>
<dbReference type="SUPFAM" id="SSF50156">
    <property type="entry name" value="PDZ domain-like"/>
    <property type="match status" value="1"/>
</dbReference>
<comment type="subcellular location">
    <subcellularLocation>
        <location evidence="8">Synapse</location>
    </subcellularLocation>
</comment>
<dbReference type="GeneID" id="113986163"/>
<dbReference type="Gene3D" id="2.30.42.10">
    <property type="match status" value="1"/>
</dbReference>
<feature type="compositionally biased region" description="Basic and acidic residues" evidence="10">
    <location>
        <begin position="1210"/>
        <end position="1230"/>
    </location>
</feature>
<evidence type="ECO:0000256" key="6">
    <source>
        <dbReference type="ARBA" id="ARBA00022833"/>
    </source>
</evidence>
<feature type="compositionally biased region" description="Basic and acidic residues" evidence="10">
    <location>
        <begin position="43"/>
        <end position="63"/>
    </location>
</feature>
<keyword evidence="7" id="KW-0770">Synapse</keyword>
<evidence type="ECO:0000256" key="8">
    <source>
        <dbReference type="ARBA" id="ARBA00034103"/>
    </source>
</evidence>
<evidence type="ECO:0000256" key="4">
    <source>
        <dbReference type="ARBA" id="ARBA00022771"/>
    </source>
</evidence>
<feature type="region of interest" description="Disordered" evidence="10">
    <location>
        <begin position="43"/>
        <end position="69"/>
    </location>
</feature>
<dbReference type="PANTHER" id="PTHR12157:SF15">
    <property type="entry name" value="REGULATING SYNAPTIC MEMBRANE EXOCYTOSIS PROTEIN 2"/>
    <property type="match status" value="1"/>
</dbReference>
<dbReference type="GO" id="GO:0042734">
    <property type="term" value="C:presynaptic membrane"/>
    <property type="evidence" value="ECO:0007669"/>
    <property type="project" value="TreeGrafter"/>
</dbReference>
<proteinExistence type="predicted"/>
<dbReference type="PROSITE" id="PS50106">
    <property type="entry name" value="PDZ"/>
    <property type="match status" value="1"/>
</dbReference>
<dbReference type="InterPro" id="IPR010911">
    <property type="entry name" value="Rab_BD"/>
</dbReference>
<evidence type="ECO:0000256" key="9">
    <source>
        <dbReference type="PROSITE-ProRule" id="PRU00091"/>
    </source>
</evidence>
<dbReference type="InterPro" id="IPR000008">
    <property type="entry name" value="C2_dom"/>
</dbReference>
<feature type="region of interest" description="Disordered" evidence="10">
    <location>
        <begin position="918"/>
        <end position="964"/>
    </location>
</feature>
<dbReference type="GO" id="GO:0042391">
    <property type="term" value="P:regulation of membrane potential"/>
    <property type="evidence" value="ECO:0007669"/>
    <property type="project" value="TreeGrafter"/>
</dbReference>
<feature type="domain" description="PDZ" evidence="12">
    <location>
        <begin position="632"/>
        <end position="718"/>
    </location>
</feature>
<evidence type="ECO:0000256" key="7">
    <source>
        <dbReference type="ARBA" id="ARBA00023018"/>
    </source>
</evidence>
<evidence type="ECO:0000256" key="5">
    <source>
        <dbReference type="ARBA" id="ARBA00022782"/>
    </source>
</evidence>
<name>A0A7R5L201_9PASS</name>
<dbReference type="GO" id="GO:0008270">
    <property type="term" value="F:zinc ion binding"/>
    <property type="evidence" value="ECO:0007669"/>
    <property type="project" value="UniProtKB-KW"/>
</dbReference>
<dbReference type="RefSeq" id="XP_039243552.1">
    <property type="nucleotide sequence ID" value="XM_039387618.1"/>
</dbReference>
<evidence type="ECO:0000259" key="14">
    <source>
        <dbReference type="PROSITE" id="PS50916"/>
    </source>
</evidence>
<gene>
    <name evidence="16" type="primary">RIMS2</name>
</gene>
<dbReference type="GO" id="GO:2000300">
    <property type="term" value="P:regulation of synaptic vesicle exocytosis"/>
    <property type="evidence" value="ECO:0007669"/>
    <property type="project" value="TreeGrafter"/>
</dbReference>
<dbReference type="GO" id="GO:0044325">
    <property type="term" value="F:transmembrane transporter binding"/>
    <property type="evidence" value="ECO:0007669"/>
    <property type="project" value="TreeGrafter"/>
</dbReference>
<sequence>MSAPAGPRSGPAAPQPPPAPQPEMPDLSHLTEEERKIILAVMDRQKKEEEKEQSVLKVKEEQKPQSTQWFPFSGITELVNNVLQPQQKQQNEKEPQTKLHQQFEMYKEQVKKMGEESQQQQEQKGDAPTCGICHKTKFADGCGHNCSYCQTKFCARCGGRVSLRSNKEDKVVMWVCNLCRKQQEILTKSGAWFYNSGSHAPQQPDQEGIRALRNEEAPQEKKAKLQEHPQYQGPPGDISTQALDKNRSQGLTRQDSIKNGSGVKHQVTSDTTSDRKRSPSISREQNRRYEQRDERDEYSQYATSDSAMPRSPSDYSDRRSQRGPQLYEEPELGDYRDSNRRSRRRSKEYPVEEEDAQNREEYERQRREEEYQARYRSDPNLARYPVKPQPYEEQMRIHAEVSRARHERRHSDVSLANTELEDSRMSMLRMERPSRQRSVSERRAAMENQRSYSMERTREAQGPSPNRQRTTNHSPPTPRRSPIPLERPDMRRSDSLRKQHHLDPNSAVRKTKREKMETMLRNDSLSSDQSESIRPPPPKPHKTKKGGKMRQVSLSSSEEELASTPEYTSCDDVEIESESVSEKGDMDYNWLDHTSWHSSEASPMSLHPVTWQPSKDGDRLIGRILLNKRLKDGSVPRDSGAMLGLKVVGGKMTESGRLCAFITKVKKGSLADTVGHLRPGDEVLEWNGRLLQGATFEEVYNIILESKPEPQVELVVSRPIGDIPRIPDSTHAQLESSSSSFESQKMDRPSISVTSPMSPGMLRDVPQFLSGQLSSQSLSRRTTPFVPRVQIKLWYDKVGHQLIVTILGAKDLPSREDGRPRNPYVKIYFLPDRSDKNKRRTKTVKKTLEPKWNQTFIYSPVHRREFRERMLEITLWDQARVREEESEFLGEILIELETALLDDEPHWYKLQTHDVSSLPLPHPSPYLPRRQLHGESPTRRLQNKGLYSYNSGSKRISDSEVSDYDCDDGIGVVSDYRHNGRDLQSSTLSVPEQVMSSNHCSRSGSPHRGDSIGRTRSWSPSVPPPQSRNVDQGPRGTRSTAAHYNTLNRMDRHRVIDDHYSPDRERNCEAADRQPYQRSRSTEQRPMLERTNSRSRSTERPDSNLIRSMPSLMTGRSAPPSPALPRSHPRSGSVQTSPSSTPVVGRRGRQLPQLPPKGTLERKEAESSRRRNSEEKKADPENGDTGAMDVEERNRQMKMSKYKQVAGSDSRLEQDYHSKYRSGRDPHRGSDNVSNKSSDSDVSDVSAVSRTSSASRFSSTSYMSVQSERPRGNKKISVFTSKMQSRQMGVSGKNMTKSTSISGDMYTLEKNDGSQSDTAVGTVGGGSKKRRSSIGAKMVAIVGLSRKSRSTSQLSQTEAGGKKLRSTVQRSTETGLAVEMRNWMTRQASRESTDGSMNSYSSEGNLIFPGVRLAADSQFSDFLDGLGPAQLVGRQTLATPSMGDIQVGMMDKKGQLEVEIIRARGLVVKPGSKTLPAPYVKVYLLENGVCIAKKKTKVARKTLEPLYQQLLSFEESPQGKVLQIIVWGDYGRMDHKSFMGVAQILLDELDLSNMVIGWFKLFPPSSLVDPTLAPLTRRASQSSLESSTGPSYSRS</sequence>
<accession>A0A7R5L201</accession>
<keyword evidence="3" id="KW-0677">Repeat</keyword>
<feature type="region of interest" description="Disordered" evidence="10">
    <location>
        <begin position="982"/>
        <end position="1331"/>
    </location>
</feature>
<keyword evidence="15" id="KW-1185">Reference proteome</keyword>
<dbReference type="Pfam" id="PF00168">
    <property type="entry name" value="C2"/>
    <property type="match status" value="2"/>
</dbReference>
<keyword evidence="2" id="KW-0479">Metal-binding</keyword>
<dbReference type="PROSITE" id="PS50916">
    <property type="entry name" value="RABBD"/>
    <property type="match status" value="1"/>
</dbReference>
<dbReference type="InterPro" id="IPR039032">
    <property type="entry name" value="Rim-like"/>
</dbReference>
<feature type="region of interest" description="Disordered" evidence="10">
    <location>
        <begin position="1345"/>
        <end position="1372"/>
    </location>
</feature>
<feature type="compositionally biased region" description="Basic and acidic residues" evidence="10">
    <location>
        <begin position="215"/>
        <end position="227"/>
    </location>
</feature>
<dbReference type="PROSITE" id="PS50004">
    <property type="entry name" value="C2"/>
    <property type="match status" value="2"/>
</dbReference>
<dbReference type="InterPro" id="IPR036034">
    <property type="entry name" value="PDZ_sf"/>
</dbReference>
<evidence type="ECO:0000313" key="15">
    <source>
        <dbReference type="Proteomes" id="UP000504627"/>
    </source>
</evidence>
<feature type="compositionally biased region" description="Polar residues" evidence="10">
    <location>
        <begin position="982"/>
        <end position="1004"/>
    </location>
</feature>
<dbReference type="GO" id="GO:0048788">
    <property type="term" value="C:cytoskeleton of presynaptic active zone"/>
    <property type="evidence" value="ECO:0007669"/>
    <property type="project" value="TreeGrafter"/>
</dbReference>
<feature type="compositionally biased region" description="Low complexity" evidence="10">
    <location>
        <begin position="1243"/>
        <end position="1261"/>
    </location>
</feature>
<feature type="compositionally biased region" description="Basic and acidic residues" evidence="10">
    <location>
        <begin position="1049"/>
        <end position="1072"/>
    </location>
</feature>
<feature type="compositionally biased region" description="Basic and acidic residues" evidence="10">
    <location>
        <begin position="486"/>
        <end position="503"/>
    </location>
</feature>
<feature type="region of interest" description="Disordered" evidence="10">
    <location>
        <begin position="726"/>
        <end position="757"/>
    </location>
</feature>
<feature type="compositionally biased region" description="Polar residues" evidence="10">
    <location>
        <begin position="238"/>
        <end position="259"/>
    </location>
</feature>
<dbReference type="InterPro" id="IPR054386">
    <property type="entry name" value="RIM_Znf"/>
</dbReference>
<feature type="domain" description="RabBD" evidence="14">
    <location>
        <begin position="24"/>
        <end position="196"/>
    </location>
</feature>
<dbReference type="InterPro" id="IPR017455">
    <property type="entry name" value="Znf_FYVE-rel"/>
</dbReference>
<keyword evidence="1" id="KW-0597">Phosphoprotein</keyword>
<feature type="compositionally biased region" description="Basic and acidic residues" evidence="10">
    <location>
        <begin position="421"/>
        <end position="445"/>
    </location>
</feature>
<dbReference type="SUPFAM" id="SSF57903">
    <property type="entry name" value="FYVE/PHD zinc finger"/>
    <property type="match status" value="1"/>
</dbReference>
<dbReference type="PROSITE" id="PS50178">
    <property type="entry name" value="ZF_FYVE"/>
    <property type="match status" value="1"/>
</dbReference>
<feature type="compositionally biased region" description="Polar residues" evidence="10">
    <location>
        <begin position="1037"/>
        <end position="1048"/>
    </location>
</feature>
<dbReference type="GO" id="GO:0030154">
    <property type="term" value="P:cell differentiation"/>
    <property type="evidence" value="ECO:0007669"/>
    <property type="project" value="UniProtKB-KW"/>
</dbReference>
<dbReference type="CTD" id="9699"/>
<evidence type="ECO:0000256" key="3">
    <source>
        <dbReference type="ARBA" id="ARBA00022737"/>
    </source>
</evidence>
<dbReference type="GO" id="GO:0031267">
    <property type="term" value="F:small GTPase binding"/>
    <property type="evidence" value="ECO:0007669"/>
    <property type="project" value="InterPro"/>
</dbReference>
<dbReference type="Pfam" id="PF22601">
    <property type="entry name" value="RIM2a_ZnF"/>
    <property type="match status" value="1"/>
</dbReference>
<feature type="compositionally biased region" description="Basic and acidic residues" evidence="10">
    <location>
        <begin position="284"/>
        <end position="298"/>
    </location>
</feature>
<keyword evidence="6" id="KW-0862">Zinc</keyword>
<dbReference type="PANTHER" id="PTHR12157">
    <property type="entry name" value="REGULATING SYNAPTIC MEMBRANE EXOCYTOSIS PROTEIN"/>
    <property type="match status" value="1"/>
</dbReference>
<feature type="compositionally biased region" description="Basic and acidic residues" evidence="10">
    <location>
        <begin position="393"/>
        <end position="412"/>
    </location>
</feature>
<dbReference type="CDD" id="cd04028">
    <property type="entry name" value="C2B_RIM1alpha"/>
    <property type="match status" value="1"/>
</dbReference>
<organism evidence="15 16">
    <name type="scientific">Pipra filicauda</name>
    <name type="common">Wire-tailed manakin</name>
    <dbReference type="NCBI Taxonomy" id="649802"/>
    <lineage>
        <taxon>Eukaryota</taxon>
        <taxon>Metazoa</taxon>
        <taxon>Chordata</taxon>
        <taxon>Craniata</taxon>
        <taxon>Vertebrata</taxon>
        <taxon>Euteleostomi</taxon>
        <taxon>Archelosauria</taxon>
        <taxon>Archosauria</taxon>
        <taxon>Dinosauria</taxon>
        <taxon>Saurischia</taxon>
        <taxon>Theropoda</taxon>
        <taxon>Coelurosauria</taxon>
        <taxon>Aves</taxon>
        <taxon>Neognathae</taxon>
        <taxon>Neoaves</taxon>
        <taxon>Telluraves</taxon>
        <taxon>Australaves</taxon>
        <taxon>Passeriformes</taxon>
        <taxon>Pipridae</taxon>
        <taxon>Pipra</taxon>
    </lineage>
</organism>
<evidence type="ECO:0000259" key="12">
    <source>
        <dbReference type="PROSITE" id="PS50106"/>
    </source>
</evidence>
<dbReference type="InterPro" id="IPR001478">
    <property type="entry name" value="PDZ"/>
</dbReference>
<protein>
    <submittedName>
        <fullName evidence="16">Regulating synaptic membrane exocytosis protein 2 isoform X5</fullName>
    </submittedName>
</protein>
<dbReference type="InterPro" id="IPR035892">
    <property type="entry name" value="C2_domain_sf"/>
</dbReference>
<reference evidence="16" key="1">
    <citation type="submission" date="2025-08" db="UniProtKB">
        <authorList>
            <consortium name="RefSeq"/>
        </authorList>
    </citation>
    <scope>IDENTIFICATION</scope>
    <source>
        <tissue evidence="16">Muscle</tissue>
    </source>
</reference>
<dbReference type="InterPro" id="IPR011011">
    <property type="entry name" value="Znf_FYVE_PHD"/>
</dbReference>
<evidence type="ECO:0000256" key="1">
    <source>
        <dbReference type="ARBA" id="ARBA00022553"/>
    </source>
</evidence>